<evidence type="ECO:0000313" key="3">
    <source>
        <dbReference type="Proteomes" id="UP001432027"/>
    </source>
</evidence>
<sequence length="158" mass="16438">LDGWKMESNIANIAGSSMGIVGGGLILGGFIFPPLAIPGIVMSLVGAGGNIGSSIARYNVVKNLAAEAQTLCEEDALLLSAFFDAAENYLQLNAGIGSAAAAATGPLLILPQTVLYSIITRSIGKFNSNRIFSGHSAHSGCRTDSSDCRGHRRHWNGY</sequence>
<keyword evidence="1" id="KW-0472">Membrane</keyword>
<feature type="non-terminal residue" evidence="2">
    <location>
        <position position="1"/>
    </location>
</feature>
<keyword evidence="1" id="KW-1133">Transmembrane helix</keyword>
<organism evidence="2 3">
    <name type="scientific">Pristionchus entomophagus</name>
    <dbReference type="NCBI Taxonomy" id="358040"/>
    <lineage>
        <taxon>Eukaryota</taxon>
        <taxon>Metazoa</taxon>
        <taxon>Ecdysozoa</taxon>
        <taxon>Nematoda</taxon>
        <taxon>Chromadorea</taxon>
        <taxon>Rhabditida</taxon>
        <taxon>Rhabditina</taxon>
        <taxon>Diplogasteromorpha</taxon>
        <taxon>Diplogasteroidea</taxon>
        <taxon>Neodiplogasteridae</taxon>
        <taxon>Pristionchus</taxon>
    </lineage>
</organism>
<gene>
    <name evidence="2" type="ORF">PENTCL1PPCAC_5236</name>
</gene>
<protein>
    <submittedName>
        <fullName evidence="2">Uncharacterized protein</fullName>
    </submittedName>
</protein>
<keyword evidence="3" id="KW-1185">Reference proteome</keyword>
<dbReference type="EMBL" id="BTSX01000002">
    <property type="protein sequence ID" value="GMS83061.1"/>
    <property type="molecule type" value="Genomic_DNA"/>
</dbReference>
<dbReference type="Proteomes" id="UP001432027">
    <property type="component" value="Unassembled WGS sequence"/>
</dbReference>
<keyword evidence="1" id="KW-0812">Transmembrane</keyword>
<name>A0AAV5SU47_9BILA</name>
<evidence type="ECO:0000313" key="2">
    <source>
        <dbReference type="EMBL" id="GMS83061.1"/>
    </source>
</evidence>
<comment type="caution">
    <text evidence="2">The sequence shown here is derived from an EMBL/GenBank/DDBJ whole genome shotgun (WGS) entry which is preliminary data.</text>
</comment>
<proteinExistence type="predicted"/>
<reference evidence="2" key="1">
    <citation type="submission" date="2023-10" db="EMBL/GenBank/DDBJ databases">
        <title>Genome assembly of Pristionchus species.</title>
        <authorList>
            <person name="Yoshida K."/>
            <person name="Sommer R.J."/>
        </authorList>
    </citation>
    <scope>NUCLEOTIDE SEQUENCE</scope>
    <source>
        <strain evidence="2">RS0144</strain>
    </source>
</reference>
<dbReference type="AlphaFoldDB" id="A0AAV5SU47"/>
<evidence type="ECO:0000256" key="1">
    <source>
        <dbReference type="SAM" id="Phobius"/>
    </source>
</evidence>
<accession>A0AAV5SU47</accession>
<feature type="transmembrane region" description="Helical" evidence="1">
    <location>
        <begin position="20"/>
        <end position="47"/>
    </location>
</feature>